<evidence type="ECO:0000313" key="2">
    <source>
        <dbReference type="Proteomes" id="UP000243887"/>
    </source>
</evidence>
<organism evidence="1 2">
    <name type="scientific">Myroides guanonis</name>
    <dbReference type="NCBI Taxonomy" id="1150112"/>
    <lineage>
        <taxon>Bacteria</taxon>
        <taxon>Pseudomonadati</taxon>
        <taxon>Bacteroidota</taxon>
        <taxon>Flavobacteriia</taxon>
        <taxon>Flavobacteriales</taxon>
        <taxon>Flavobacteriaceae</taxon>
        <taxon>Myroides</taxon>
    </lineage>
</organism>
<dbReference type="OrthoDB" id="1371279at2"/>
<dbReference type="Pfam" id="PF07377">
    <property type="entry name" value="DUF1493"/>
    <property type="match status" value="1"/>
</dbReference>
<dbReference type="InterPro" id="IPR010862">
    <property type="entry name" value="DUF1493"/>
</dbReference>
<dbReference type="RefSeq" id="WP_090680646.1">
    <property type="nucleotide sequence ID" value="NZ_FORU01000015.1"/>
</dbReference>
<dbReference type="EMBL" id="FORU01000015">
    <property type="protein sequence ID" value="SFJ76579.1"/>
    <property type="molecule type" value="Genomic_DNA"/>
</dbReference>
<dbReference type="Proteomes" id="UP000243887">
    <property type="component" value="Unassembled WGS sequence"/>
</dbReference>
<protein>
    <recommendedName>
        <fullName evidence="3">DUF1493 family protein</fullName>
    </recommendedName>
</protein>
<dbReference type="AlphaFoldDB" id="A0A1I3U231"/>
<evidence type="ECO:0000313" key="1">
    <source>
        <dbReference type="EMBL" id="SFJ76579.1"/>
    </source>
</evidence>
<keyword evidence="2" id="KW-1185">Reference proteome</keyword>
<name>A0A1I3U231_9FLAO</name>
<gene>
    <name evidence="1" type="ORF">SAMN04487893_11577</name>
</gene>
<proteinExistence type="predicted"/>
<reference evidence="2" key="1">
    <citation type="submission" date="2016-10" db="EMBL/GenBank/DDBJ databases">
        <authorList>
            <person name="Varghese N."/>
            <person name="Submissions S."/>
        </authorList>
    </citation>
    <scope>NUCLEOTIDE SEQUENCE [LARGE SCALE GENOMIC DNA]</scope>
    <source>
        <strain evidence="2">DSM 26542</strain>
    </source>
</reference>
<sequence>MNILENDVLVFFKKAVSSKLTMSSSLTDFCKNEDDAYYLFLEFFEKFEIEKGYLDLDKFFYPKASLWGVIRLKRNDYDDKPKITIQHLIKVAKKKEWFDPV</sequence>
<evidence type="ECO:0008006" key="3">
    <source>
        <dbReference type="Google" id="ProtNLM"/>
    </source>
</evidence>
<accession>A0A1I3U231</accession>